<keyword evidence="9" id="KW-1185">Reference proteome</keyword>
<dbReference type="SMART" id="SM00181">
    <property type="entry name" value="EGF"/>
    <property type="match status" value="5"/>
</dbReference>
<accession>A0A8R1ULV0</accession>
<dbReference type="OrthoDB" id="5825437at2759"/>
<reference evidence="9" key="1">
    <citation type="journal article" date="2008" name="Nat. Genet.">
        <title>The Pristionchus pacificus genome provides a unique perspective on nematode lifestyle and parasitism.</title>
        <authorList>
            <person name="Dieterich C."/>
            <person name="Clifton S.W."/>
            <person name="Schuster L.N."/>
            <person name="Chinwalla A."/>
            <person name="Delehaunty K."/>
            <person name="Dinkelacker I."/>
            <person name="Fulton L."/>
            <person name="Fulton R."/>
            <person name="Godfrey J."/>
            <person name="Minx P."/>
            <person name="Mitreva M."/>
            <person name="Roeseler W."/>
            <person name="Tian H."/>
            <person name="Witte H."/>
            <person name="Yang S.P."/>
            <person name="Wilson R.K."/>
            <person name="Sommer R.J."/>
        </authorList>
    </citation>
    <scope>NUCLEOTIDE SEQUENCE [LARGE SCALE GENOMIC DNA]</scope>
    <source>
        <strain evidence="9">PS312</strain>
    </source>
</reference>
<sequence>MRVVLATDDEHSASSCYSKGEMDIRGTSYDTRSREEMSLVDDVAAADAAAKTTTGAPTDSTTGEGTTTEEVTTESIVSKSTMAWNLSCVLEKNVCVLEGTEDLCDKSCLADNSTCTTECLCTDEFKIPNKDGVCVNPCEPSPCQNKQPCVLNVTFPSKFICDCNPDYDGEFCQNIHNYCLDAQPADCPLGAFECVFKGVGKYDCGCASGHTLDERTNMCTKVTQRLGVTLIFSDTLYMEAYNVEGNPNRTTALKAIGDAMTDLYGSLLISITYDNFTQGSLVAHYSMDMRMPPNGDSKQNVYDLMSLTSIYQFPKYVTNCETNNAAKKTCFDTLGKPHLPQNGTVNEDLRCEDVFCPEGTQCVPIDNSETSVRCTCKTGYKLIKTVKEDTGRLNDVCEDIDQCTVDPPCKDGQLCINSPGSFECVGNPCDKNPCQGNAVCKAVDHYAYDCQCDWIYIASDCGTPWPLILVIVSSVLLALLIIAIIGNCILFTRSKKGSSVIASTSF</sequence>
<evidence type="ECO:0000256" key="4">
    <source>
        <dbReference type="ARBA" id="ARBA00023157"/>
    </source>
</evidence>
<keyword evidence="2" id="KW-0732">Signal</keyword>
<evidence type="ECO:0000256" key="6">
    <source>
        <dbReference type="SAM" id="MobiDB-lite"/>
    </source>
</evidence>
<name>A0A2A6BQQ6_PRIPA</name>
<dbReference type="PROSITE" id="PS01187">
    <property type="entry name" value="EGF_CA"/>
    <property type="match status" value="1"/>
</dbReference>
<feature type="transmembrane region" description="Helical" evidence="7">
    <location>
        <begin position="465"/>
        <end position="491"/>
    </location>
</feature>
<keyword evidence="7" id="KW-0472">Membrane</keyword>
<feature type="disulfide bond" evidence="5">
    <location>
        <begin position="452"/>
        <end position="461"/>
    </location>
</feature>
<dbReference type="InterPro" id="IPR001881">
    <property type="entry name" value="EGF-like_Ca-bd_dom"/>
</dbReference>
<evidence type="ECO:0000256" key="3">
    <source>
        <dbReference type="ARBA" id="ARBA00022737"/>
    </source>
</evidence>
<dbReference type="PROSITE" id="PS50026">
    <property type="entry name" value="EGF_3"/>
    <property type="match status" value="2"/>
</dbReference>
<dbReference type="InterPro" id="IPR000742">
    <property type="entry name" value="EGF"/>
</dbReference>
<dbReference type="Gene3D" id="2.10.25.10">
    <property type="entry name" value="Laminin"/>
    <property type="match status" value="2"/>
</dbReference>
<keyword evidence="7" id="KW-1133">Transmembrane helix</keyword>
<evidence type="ECO:0000256" key="5">
    <source>
        <dbReference type="PROSITE-ProRule" id="PRU00076"/>
    </source>
</evidence>
<dbReference type="SUPFAM" id="SSF57196">
    <property type="entry name" value="EGF/Laminin"/>
    <property type="match status" value="1"/>
</dbReference>
<reference evidence="8" key="2">
    <citation type="submission" date="2022-06" db="UniProtKB">
        <authorList>
            <consortium name="EnsemblMetazoa"/>
        </authorList>
    </citation>
    <scope>IDENTIFICATION</scope>
    <source>
        <strain evidence="8">PS312</strain>
    </source>
</reference>
<comment type="caution">
    <text evidence="5">Lacks conserved residue(s) required for the propagation of feature annotation.</text>
</comment>
<keyword evidence="7" id="KW-0812">Transmembrane</keyword>
<evidence type="ECO:0000256" key="7">
    <source>
        <dbReference type="SAM" id="Phobius"/>
    </source>
</evidence>
<protein>
    <submittedName>
        <fullName evidence="8">Uncharacterized protein</fullName>
    </submittedName>
</protein>
<gene>
    <name evidence="8" type="primary">WBGene00272097</name>
</gene>
<keyword evidence="3" id="KW-0677">Repeat</keyword>
<evidence type="ECO:0000256" key="1">
    <source>
        <dbReference type="ARBA" id="ARBA00022536"/>
    </source>
</evidence>
<accession>A0A2A6BQQ6</accession>
<dbReference type="SMART" id="SM00179">
    <property type="entry name" value="EGF_CA"/>
    <property type="match status" value="1"/>
</dbReference>
<dbReference type="CDD" id="cd00054">
    <property type="entry name" value="EGF_CA"/>
    <property type="match status" value="1"/>
</dbReference>
<dbReference type="Proteomes" id="UP000005239">
    <property type="component" value="Unassembled WGS sequence"/>
</dbReference>
<dbReference type="EnsemblMetazoa" id="PPA33728.1">
    <property type="protein sequence ID" value="PPA33728.1"/>
    <property type="gene ID" value="WBGene00272097"/>
</dbReference>
<feature type="disulfide bond" evidence="5">
    <location>
        <begin position="163"/>
        <end position="172"/>
    </location>
</feature>
<evidence type="ECO:0000313" key="8">
    <source>
        <dbReference type="EnsemblMetazoa" id="PPA33728.1"/>
    </source>
</evidence>
<keyword evidence="1 5" id="KW-0245">EGF-like domain</keyword>
<keyword evidence="4 5" id="KW-1015">Disulfide bond</keyword>
<dbReference type="PANTHER" id="PTHR24039">
    <property type="entry name" value="FIBRILLIN-RELATED"/>
    <property type="match status" value="1"/>
</dbReference>
<proteinExistence type="predicted"/>
<feature type="region of interest" description="Disordered" evidence="6">
    <location>
        <begin position="48"/>
        <end position="70"/>
    </location>
</feature>
<evidence type="ECO:0000256" key="2">
    <source>
        <dbReference type="ARBA" id="ARBA00022729"/>
    </source>
</evidence>
<dbReference type="AlphaFoldDB" id="A0A2A6BQQ6"/>
<dbReference type="PANTHER" id="PTHR24039:SF52">
    <property type="entry name" value="EGF-LIKE DOMAIN-CONTAINING PROTEIN"/>
    <property type="match status" value="1"/>
</dbReference>
<dbReference type="InterPro" id="IPR018097">
    <property type="entry name" value="EGF_Ca-bd_CS"/>
</dbReference>
<organism evidence="8 9">
    <name type="scientific">Pristionchus pacificus</name>
    <name type="common">Parasitic nematode worm</name>
    <dbReference type="NCBI Taxonomy" id="54126"/>
    <lineage>
        <taxon>Eukaryota</taxon>
        <taxon>Metazoa</taxon>
        <taxon>Ecdysozoa</taxon>
        <taxon>Nematoda</taxon>
        <taxon>Chromadorea</taxon>
        <taxon>Rhabditida</taxon>
        <taxon>Rhabditina</taxon>
        <taxon>Diplogasteromorpha</taxon>
        <taxon>Diplogasteroidea</taxon>
        <taxon>Neodiplogasteridae</taxon>
        <taxon>Pristionchus</taxon>
    </lineage>
</organism>
<evidence type="ECO:0000313" key="9">
    <source>
        <dbReference type="Proteomes" id="UP000005239"/>
    </source>
</evidence>
<dbReference type="PROSITE" id="PS00022">
    <property type="entry name" value="EGF_1"/>
    <property type="match status" value="1"/>
</dbReference>
<dbReference type="GO" id="GO:0005509">
    <property type="term" value="F:calcium ion binding"/>
    <property type="evidence" value="ECO:0007669"/>
    <property type="project" value="InterPro"/>
</dbReference>